<sequence>MPQKPKSKFNMSEKTIFRRIGEEETNYATHHLYRYPGQFVPQIPRFLIEKFSKKYDVVLDPFCGSGTTLVEANLLHRNSYGIDVNPIARLVTKVKTKKISMSNDELIRITNINNFDDFDEIRKECKKFEYGYLFNGENLMHLLKIRKEIYENYTDDIRNFLLVCLLSIVKSCANIDASKVRIVREKKDMINVFEIFKKTVHVNLKKLTSLNTDVFAEVLNCDYPDSFGDLNEPENAKKISLETQTIDLVVTSPPYLNALNYIKIHRIEMALLNEKVDEKNYIGVDKEIEITESSDACKKLMAIEIYFKDMENAISEISRVLKSNGVCGMIIDKDRKIKNVRFKFANELIERAKNYNMVLEDKFYRYATKENKSEGERILVFRKI</sequence>
<name>A0A098EB60_9ZZZZ</name>
<dbReference type="AlphaFoldDB" id="A0A098EB60"/>
<dbReference type="GO" id="GO:0015667">
    <property type="term" value="F:site-specific DNA-methyltransferase (cytosine-N4-specific) activity"/>
    <property type="evidence" value="ECO:0007669"/>
    <property type="project" value="UniProtKB-EC"/>
</dbReference>
<keyword evidence="5" id="KW-0949">S-adenosyl-L-methionine</keyword>
<keyword evidence="4" id="KW-0808">Transferase</keyword>
<protein>
    <recommendedName>
        <fullName evidence="2">site-specific DNA-methyltransferase (cytosine-N(4)-specific)</fullName>
        <ecNumber evidence="2">2.1.1.113</ecNumber>
    </recommendedName>
</protein>
<dbReference type="PROSITE" id="PS00093">
    <property type="entry name" value="N4_MTASE"/>
    <property type="match status" value="1"/>
</dbReference>
<evidence type="ECO:0000256" key="1">
    <source>
        <dbReference type="ARBA" id="ARBA00010203"/>
    </source>
</evidence>
<evidence type="ECO:0000256" key="4">
    <source>
        <dbReference type="ARBA" id="ARBA00022679"/>
    </source>
</evidence>
<dbReference type="GO" id="GO:0032259">
    <property type="term" value="P:methylation"/>
    <property type="evidence" value="ECO:0007669"/>
    <property type="project" value="UniProtKB-KW"/>
</dbReference>
<dbReference type="GO" id="GO:0003677">
    <property type="term" value="F:DNA binding"/>
    <property type="evidence" value="ECO:0007669"/>
    <property type="project" value="UniProtKB-KW"/>
</dbReference>
<dbReference type="EMBL" id="CCXY01000189">
    <property type="protein sequence ID" value="CEG12761.1"/>
    <property type="molecule type" value="Genomic_DNA"/>
</dbReference>
<feature type="domain" description="DNA methylase N-4/N-6" evidence="9">
    <location>
        <begin position="25"/>
        <end position="86"/>
    </location>
</feature>
<dbReference type="InterPro" id="IPR002941">
    <property type="entry name" value="DNA_methylase_N4/N6"/>
</dbReference>
<dbReference type="GO" id="GO:0009307">
    <property type="term" value="P:DNA restriction-modification system"/>
    <property type="evidence" value="ECO:0007669"/>
    <property type="project" value="UniProtKB-KW"/>
</dbReference>
<organism evidence="10">
    <name type="scientific">groundwater metagenome</name>
    <dbReference type="NCBI Taxonomy" id="717931"/>
    <lineage>
        <taxon>unclassified sequences</taxon>
        <taxon>metagenomes</taxon>
        <taxon>ecological metagenomes</taxon>
    </lineage>
</organism>
<dbReference type="InterPro" id="IPR017985">
    <property type="entry name" value="MeTrfase_CN4_CS"/>
</dbReference>
<reference evidence="10" key="1">
    <citation type="submission" date="2014-09" db="EMBL/GenBank/DDBJ databases">
        <authorList>
            <person name="Probst J Alexander"/>
        </authorList>
    </citation>
    <scope>NUCLEOTIDE SEQUENCE</scope>
</reference>
<evidence type="ECO:0000256" key="7">
    <source>
        <dbReference type="ARBA" id="ARBA00023125"/>
    </source>
</evidence>
<gene>
    <name evidence="10" type="ORF">MSIBF_A2690003</name>
</gene>
<dbReference type="GO" id="GO:0008170">
    <property type="term" value="F:N-methyltransferase activity"/>
    <property type="evidence" value="ECO:0007669"/>
    <property type="project" value="InterPro"/>
</dbReference>
<dbReference type="Gene3D" id="3.40.50.150">
    <property type="entry name" value="Vaccinia Virus protein VP39"/>
    <property type="match status" value="2"/>
</dbReference>
<comment type="similarity">
    <text evidence="1">Belongs to the N(4)/N(6)-methyltransferase family. N(4) subfamily.</text>
</comment>
<keyword evidence="3" id="KW-0489">Methyltransferase</keyword>
<dbReference type="Pfam" id="PF01555">
    <property type="entry name" value="N6_N4_Mtase"/>
    <property type="match status" value="1"/>
</dbReference>
<dbReference type="InterPro" id="IPR029063">
    <property type="entry name" value="SAM-dependent_MTases_sf"/>
</dbReference>
<evidence type="ECO:0000259" key="9">
    <source>
        <dbReference type="Pfam" id="PF01555"/>
    </source>
</evidence>
<dbReference type="EC" id="2.1.1.113" evidence="2"/>
<evidence type="ECO:0000256" key="8">
    <source>
        <dbReference type="ARBA" id="ARBA00049120"/>
    </source>
</evidence>
<dbReference type="SUPFAM" id="SSF53335">
    <property type="entry name" value="S-adenosyl-L-methionine-dependent methyltransferases"/>
    <property type="match status" value="3"/>
</dbReference>
<evidence type="ECO:0000256" key="6">
    <source>
        <dbReference type="ARBA" id="ARBA00022747"/>
    </source>
</evidence>
<keyword evidence="7" id="KW-0238">DNA-binding</keyword>
<accession>A0A098EB60</accession>
<keyword evidence="6" id="KW-0680">Restriction system</keyword>
<evidence type="ECO:0000256" key="3">
    <source>
        <dbReference type="ARBA" id="ARBA00022603"/>
    </source>
</evidence>
<comment type="catalytic activity">
    <reaction evidence="8">
        <text>a 2'-deoxycytidine in DNA + S-adenosyl-L-methionine = an N(4)-methyl-2'-deoxycytidine in DNA + S-adenosyl-L-homocysteine + H(+)</text>
        <dbReference type="Rhea" id="RHEA:16857"/>
        <dbReference type="Rhea" id="RHEA-COMP:11369"/>
        <dbReference type="Rhea" id="RHEA-COMP:13674"/>
        <dbReference type="ChEBI" id="CHEBI:15378"/>
        <dbReference type="ChEBI" id="CHEBI:57856"/>
        <dbReference type="ChEBI" id="CHEBI:59789"/>
        <dbReference type="ChEBI" id="CHEBI:85452"/>
        <dbReference type="ChEBI" id="CHEBI:137933"/>
        <dbReference type="EC" id="2.1.1.113"/>
    </reaction>
</comment>
<evidence type="ECO:0000313" key="10">
    <source>
        <dbReference type="EMBL" id="CEG12761.1"/>
    </source>
</evidence>
<evidence type="ECO:0000256" key="5">
    <source>
        <dbReference type="ARBA" id="ARBA00022691"/>
    </source>
</evidence>
<evidence type="ECO:0000256" key="2">
    <source>
        <dbReference type="ARBA" id="ARBA00012185"/>
    </source>
</evidence>
<proteinExistence type="inferred from homology"/>